<feature type="transmembrane region" description="Helical" evidence="1">
    <location>
        <begin position="49"/>
        <end position="69"/>
    </location>
</feature>
<keyword evidence="3" id="KW-1185">Reference proteome</keyword>
<evidence type="ECO:0000313" key="3">
    <source>
        <dbReference type="Proteomes" id="UP000004217"/>
    </source>
</evidence>
<accession>G2GJE2</accession>
<evidence type="ECO:0000256" key="1">
    <source>
        <dbReference type="SAM" id="Phobius"/>
    </source>
</evidence>
<gene>
    <name evidence="2" type="ORF">SZN_28173</name>
</gene>
<name>G2GJE2_9ACTN</name>
<keyword evidence="1" id="KW-0812">Transmembrane</keyword>
<protein>
    <recommendedName>
        <fullName evidence="4">Integral membrane protein</fullName>
    </recommendedName>
</protein>
<dbReference type="AlphaFoldDB" id="G2GJE2"/>
<proteinExistence type="predicted"/>
<dbReference type="OrthoDB" id="4753237at2"/>
<sequence length="128" mass="13222">MMMSSSVQALKPWFTAARVLAALTVATVVLLFGTAGVLVQDGQAEDLHGVGALLLHTTSGLLTLTLAFLAYRGRLAWTGAAVSAVLFGLSFVQAAYGSSDSLNLHVPGAFLIGAGSVGLATWLFIRTD</sequence>
<dbReference type="Proteomes" id="UP000004217">
    <property type="component" value="Unassembled WGS sequence"/>
</dbReference>
<feature type="transmembrane region" description="Helical" evidence="1">
    <location>
        <begin position="108"/>
        <end position="125"/>
    </location>
</feature>
<feature type="transmembrane region" description="Helical" evidence="1">
    <location>
        <begin position="76"/>
        <end position="96"/>
    </location>
</feature>
<keyword evidence="1" id="KW-0472">Membrane</keyword>
<comment type="caution">
    <text evidence="2">The sequence shown here is derived from an EMBL/GenBank/DDBJ whole genome shotgun (WGS) entry which is preliminary data.</text>
</comment>
<dbReference type="RefSeq" id="WP_007501416.1">
    <property type="nucleotide sequence ID" value="NZ_AGBF01000149.1"/>
</dbReference>
<reference evidence="2 3" key="1">
    <citation type="submission" date="2011-08" db="EMBL/GenBank/DDBJ databases">
        <authorList>
            <person name="Lin Y."/>
            <person name="Hao X."/>
            <person name="Johnstone L."/>
            <person name="Miller S.J."/>
            <person name="Wei G."/>
            <person name="Rensing C."/>
        </authorList>
    </citation>
    <scope>NUCLEOTIDE SEQUENCE [LARGE SCALE GENOMIC DNA]</scope>
    <source>
        <strain evidence="2 3">K42</strain>
    </source>
</reference>
<evidence type="ECO:0008006" key="4">
    <source>
        <dbReference type="Google" id="ProtNLM"/>
    </source>
</evidence>
<dbReference type="PATRIC" id="fig|700597.3.peg.5531"/>
<dbReference type="EMBL" id="AGBF01000149">
    <property type="protein sequence ID" value="EGX56381.1"/>
    <property type="molecule type" value="Genomic_DNA"/>
</dbReference>
<keyword evidence="1" id="KW-1133">Transmembrane helix</keyword>
<organism evidence="2 3">
    <name type="scientific">Streptomyces zinciresistens K42</name>
    <dbReference type="NCBI Taxonomy" id="700597"/>
    <lineage>
        <taxon>Bacteria</taxon>
        <taxon>Bacillati</taxon>
        <taxon>Actinomycetota</taxon>
        <taxon>Actinomycetes</taxon>
        <taxon>Kitasatosporales</taxon>
        <taxon>Streptomycetaceae</taxon>
        <taxon>Streptomyces</taxon>
    </lineage>
</organism>
<evidence type="ECO:0000313" key="2">
    <source>
        <dbReference type="EMBL" id="EGX56381.1"/>
    </source>
</evidence>